<sequence>MKKEKRIKKDAKTLRTFIKIYCREYHLKNGIPEDGDGLCRECLELLQYALKRDEKCPLDPKPKCKDCKIHCYKPEMRLKIKEVMKFSGIYLIKRGRIDYIFHYFF</sequence>
<dbReference type="NCBIfam" id="NF007714">
    <property type="entry name" value="PRK10410.1-2"/>
    <property type="match status" value="1"/>
</dbReference>
<dbReference type="AlphaFoldDB" id="A0A2J6WPT3"/>
<protein>
    <submittedName>
        <fullName evidence="1">Nitrous oxide-stimulated promoter family protein</fullName>
    </submittedName>
</protein>
<organism evidence="1 2">
    <name type="scientific">Calditerrivibrio nitroreducens</name>
    <dbReference type="NCBI Taxonomy" id="477976"/>
    <lineage>
        <taxon>Bacteria</taxon>
        <taxon>Pseudomonadati</taxon>
        <taxon>Deferribacterota</taxon>
        <taxon>Deferribacteres</taxon>
        <taxon>Deferribacterales</taxon>
        <taxon>Calditerrivibrionaceae</taxon>
    </lineage>
</organism>
<dbReference type="InterPro" id="IPR020483">
    <property type="entry name" value="Uncharacterised_YgbA"/>
</dbReference>
<dbReference type="RefSeq" id="WP_424605874.1">
    <property type="nucleotide sequence ID" value="NZ_JBNAVA010000008.1"/>
</dbReference>
<name>A0A2J6WPT3_9BACT</name>
<accession>A0A2J6WPT3</accession>
<dbReference type="Pfam" id="PF11756">
    <property type="entry name" value="YgbA_NO"/>
    <property type="match status" value="1"/>
</dbReference>
<gene>
    <name evidence="1" type="ORF">C0187_01500</name>
</gene>
<reference evidence="1 2" key="1">
    <citation type="submission" date="2018-01" db="EMBL/GenBank/DDBJ databases">
        <title>Metagenomic assembled genomes from two thermal pools in the Uzon Caldera, Kamchatka, Russia.</title>
        <authorList>
            <person name="Wilkins L."/>
            <person name="Ettinger C."/>
        </authorList>
    </citation>
    <scope>NUCLEOTIDE SEQUENCE [LARGE SCALE GENOMIC DNA]</scope>
    <source>
        <strain evidence="1">ZAV-05</strain>
    </source>
</reference>
<evidence type="ECO:0000313" key="2">
    <source>
        <dbReference type="Proteomes" id="UP000242881"/>
    </source>
</evidence>
<dbReference type="Proteomes" id="UP000242881">
    <property type="component" value="Unassembled WGS sequence"/>
</dbReference>
<proteinExistence type="predicted"/>
<dbReference type="EMBL" id="PNIN01000022">
    <property type="protein sequence ID" value="PMP72402.1"/>
    <property type="molecule type" value="Genomic_DNA"/>
</dbReference>
<evidence type="ECO:0000313" key="1">
    <source>
        <dbReference type="EMBL" id="PMP72402.1"/>
    </source>
</evidence>
<comment type="caution">
    <text evidence="1">The sequence shown here is derived from an EMBL/GenBank/DDBJ whole genome shotgun (WGS) entry which is preliminary data.</text>
</comment>